<dbReference type="GO" id="GO:0003690">
    <property type="term" value="F:double-stranded DNA binding"/>
    <property type="evidence" value="ECO:0007669"/>
    <property type="project" value="TreeGrafter"/>
</dbReference>
<sequence>MPNSQIDSSLRSSSHLNNCRVTENTDTTRLNCVQALEHESAPSGGPFLVSICLVDIDYNHQPSSGLHSGLELLQCAAENIDARCSDPYGPLFSLNSFYDILSAIPCIDLPPTQLDKGKSDHDAELAHDPWRNFDSVSWKDILDGCTESIKDQSLFSPSHPDIKGKFPLLKAWNLASVEDSSSLSKQPMDQKLPSDSACDTTSKFHKEEVNHLELMNSIDPQLKQPDIRNDNLMENCFQTLLSNEEHNYALPPNPDGWFNLEGQSIHSSDREHLFDGILAEQGSKKRSSSGDNGETGSSATNPVTSSLEDAPQLSSKISSLLKGNNKELDQMKTGSGTKFSLVKLKDQLLQKHLKEKLREWILQKDAEASDDPSILDEDGQGFLHLAAALAMIGLWSLL</sequence>
<keyword evidence="3" id="KW-1185">Reference proteome</keyword>
<feature type="region of interest" description="Disordered" evidence="1">
    <location>
        <begin position="280"/>
        <end position="310"/>
    </location>
</feature>
<reference evidence="2 3" key="1">
    <citation type="journal article" date="2021" name="Commun. Biol.">
        <title>The genome of Shorea leprosula (Dipterocarpaceae) highlights the ecological relevance of drought in aseasonal tropical rainforests.</title>
        <authorList>
            <person name="Ng K.K.S."/>
            <person name="Kobayashi M.J."/>
            <person name="Fawcett J.A."/>
            <person name="Hatakeyama M."/>
            <person name="Paape T."/>
            <person name="Ng C.H."/>
            <person name="Ang C.C."/>
            <person name="Tnah L.H."/>
            <person name="Lee C.T."/>
            <person name="Nishiyama T."/>
            <person name="Sese J."/>
            <person name="O'Brien M.J."/>
            <person name="Copetti D."/>
            <person name="Mohd Noor M.I."/>
            <person name="Ong R.C."/>
            <person name="Putra M."/>
            <person name="Sireger I.Z."/>
            <person name="Indrioko S."/>
            <person name="Kosugi Y."/>
            <person name="Izuno A."/>
            <person name="Isagi Y."/>
            <person name="Lee S.L."/>
            <person name="Shimizu K.K."/>
        </authorList>
    </citation>
    <scope>NUCLEOTIDE SEQUENCE [LARGE SCALE GENOMIC DNA]</scope>
    <source>
        <strain evidence="2">214</strain>
    </source>
</reference>
<dbReference type="AlphaFoldDB" id="A0AAV5LNG8"/>
<evidence type="ECO:0000313" key="2">
    <source>
        <dbReference type="EMBL" id="GKV38974.1"/>
    </source>
</evidence>
<organism evidence="2 3">
    <name type="scientific">Rubroshorea leprosula</name>
    <dbReference type="NCBI Taxonomy" id="152421"/>
    <lineage>
        <taxon>Eukaryota</taxon>
        <taxon>Viridiplantae</taxon>
        <taxon>Streptophyta</taxon>
        <taxon>Embryophyta</taxon>
        <taxon>Tracheophyta</taxon>
        <taxon>Spermatophyta</taxon>
        <taxon>Magnoliopsida</taxon>
        <taxon>eudicotyledons</taxon>
        <taxon>Gunneridae</taxon>
        <taxon>Pentapetalae</taxon>
        <taxon>rosids</taxon>
        <taxon>malvids</taxon>
        <taxon>Malvales</taxon>
        <taxon>Dipterocarpaceae</taxon>
        <taxon>Rubroshorea</taxon>
    </lineage>
</organism>
<dbReference type="GO" id="GO:0005634">
    <property type="term" value="C:nucleus"/>
    <property type="evidence" value="ECO:0007669"/>
    <property type="project" value="TreeGrafter"/>
</dbReference>
<dbReference type="EMBL" id="BPVZ01000131">
    <property type="protein sequence ID" value="GKV38974.1"/>
    <property type="molecule type" value="Genomic_DNA"/>
</dbReference>
<proteinExistence type="predicted"/>
<accession>A0AAV5LNG8</accession>
<protein>
    <submittedName>
        <fullName evidence="2">Uncharacterized protein</fullName>
    </submittedName>
</protein>
<feature type="compositionally biased region" description="Polar residues" evidence="1">
    <location>
        <begin position="289"/>
        <end position="310"/>
    </location>
</feature>
<dbReference type="GO" id="GO:0006357">
    <property type="term" value="P:regulation of transcription by RNA polymerase II"/>
    <property type="evidence" value="ECO:0007669"/>
    <property type="project" value="TreeGrafter"/>
</dbReference>
<gene>
    <name evidence="2" type="ORF">SLEP1_g46820</name>
</gene>
<comment type="caution">
    <text evidence="2">The sequence shown here is derived from an EMBL/GenBank/DDBJ whole genome shotgun (WGS) entry which is preliminary data.</text>
</comment>
<evidence type="ECO:0000313" key="3">
    <source>
        <dbReference type="Proteomes" id="UP001054252"/>
    </source>
</evidence>
<dbReference type="Proteomes" id="UP001054252">
    <property type="component" value="Unassembled WGS sequence"/>
</dbReference>
<dbReference type="GO" id="GO:0003712">
    <property type="term" value="F:transcription coregulator activity"/>
    <property type="evidence" value="ECO:0007669"/>
    <property type="project" value="TreeGrafter"/>
</dbReference>
<evidence type="ECO:0000256" key="1">
    <source>
        <dbReference type="SAM" id="MobiDB-lite"/>
    </source>
</evidence>
<dbReference type="PANTHER" id="PTHR23335">
    <property type="entry name" value="CALMODULIN-BINDING TRANSCRIPTION ACTIVATOR CAMTA"/>
    <property type="match status" value="1"/>
</dbReference>
<name>A0AAV5LNG8_9ROSI</name>
<dbReference type="PANTHER" id="PTHR23335:SF30">
    <property type="entry name" value="CALMODULIN-BINDING TRANSCRIPTION ACTIVATOR 3"/>
    <property type="match status" value="1"/>
</dbReference>